<name>A0A840QZX9_9GAMM</name>
<dbReference type="Proteomes" id="UP000536640">
    <property type="component" value="Unassembled WGS sequence"/>
</dbReference>
<dbReference type="InterPro" id="IPR047525">
    <property type="entry name" value="TfoX-like"/>
</dbReference>
<keyword evidence="3" id="KW-1185">Reference proteome</keyword>
<dbReference type="EMBL" id="JACHHW010000001">
    <property type="protein sequence ID" value="MBB5185866.1"/>
    <property type="molecule type" value="Genomic_DNA"/>
</dbReference>
<proteinExistence type="predicted"/>
<reference evidence="2 3" key="1">
    <citation type="submission" date="2020-08" db="EMBL/GenBank/DDBJ databases">
        <title>Genomic Encyclopedia of Type Strains, Phase IV (KMG-IV): sequencing the most valuable type-strain genomes for metagenomic binning, comparative biology and taxonomic classification.</title>
        <authorList>
            <person name="Goeker M."/>
        </authorList>
    </citation>
    <scope>NUCLEOTIDE SEQUENCE [LARGE SCALE GENOMIC DNA]</scope>
    <source>
        <strain evidence="2 3">DSM 25701</strain>
    </source>
</reference>
<protein>
    <submittedName>
        <fullName evidence="2">DNA transformation protein</fullName>
    </submittedName>
</protein>
<dbReference type="RefSeq" id="WP_184460707.1">
    <property type="nucleotide sequence ID" value="NZ_JACHHW010000001.1"/>
</dbReference>
<dbReference type="InterPro" id="IPR007076">
    <property type="entry name" value="TfoX_N"/>
</dbReference>
<dbReference type="PANTHER" id="PTHR36121:SF1">
    <property type="entry name" value="PROTEIN SXY"/>
    <property type="match status" value="1"/>
</dbReference>
<organism evidence="2 3">
    <name type="scientific">Zhongshania antarctica</name>
    <dbReference type="NCBI Taxonomy" id="641702"/>
    <lineage>
        <taxon>Bacteria</taxon>
        <taxon>Pseudomonadati</taxon>
        <taxon>Pseudomonadota</taxon>
        <taxon>Gammaproteobacteria</taxon>
        <taxon>Cellvibrionales</taxon>
        <taxon>Spongiibacteraceae</taxon>
        <taxon>Zhongshania</taxon>
    </lineage>
</organism>
<gene>
    <name evidence="2" type="ORF">HNQ57_000125</name>
</gene>
<evidence type="ECO:0000313" key="2">
    <source>
        <dbReference type="EMBL" id="MBB5185866.1"/>
    </source>
</evidence>
<feature type="domain" description="TfoX N-terminal" evidence="1">
    <location>
        <begin position="13"/>
        <end position="105"/>
    </location>
</feature>
<sequence length="118" mass="13148">MAKASAFTVFLVDQMQWLGPVTSRRMFGGTGLFLEGLMFALIVENTLYLKADTATRGDFDALGLPPFSYQRNGRDIALSYFQALDKVIDDRDMLIEWANRAYAAAMRAAAATGRLKRD</sequence>
<evidence type="ECO:0000259" key="1">
    <source>
        <dbReference type="Pfam" id="PF04993"/>
    </source>
</evidence>
<dbReference type="SUPFAM" id="SSF159894">
    <property type="entry name" value="YgaC/TfoX-N like"/>
    <property type="match status" value="1"/>
</dbReference>
<dbReference type="Gene3D" id="3.30.1460.30">
    <property type="entry name" value="YgaC/TfoX-N like chaperone"/>
    <property type="match status" value="1"/>
</dbReference>
<dbReference type="PANTHER" id="PTHR36121">
    <property type="entry name" value="PROTEIN SXY"/>
    <property type="match status" value="1"/>
</dbReference>
<dbReference type="AlphaFoldDB" id="A0A840QZX9"/>
<evidence type="ECO:0000313" key="3">
    <source>
        <dbReference type="Proteomes" id="UP000536640"/>
    </source>
</evidence>
<dbReference type="Pfam" id="PF04993">
    <property type="entry name" value="TfoX_N"/>
    <property type="match status" value="1"/>
</dbReference>
<comment type="caution">
    <text evidence="2">The sequence shown here is derived from an EMBL/GenBank/DDBJ whole genome shotgun (WGS) entry which is preliminary data.</text>
</comment>
<accession>A0A840QZX9</accession>